<name>A0A8S5N3R4_9VIRU</name>
<evidence type="ECO:0000313" key="1">
    <source>
        <dbReference type="EMBL" id="DAD89249.1"/>
    </source>
</evidence>
<sequence length="133" mass="15360">MRLSKISLVTVILSGRIRFGSLHDNFDFRISAETCLSVVNHSRKMINIHDRKIGTTIHNNNIFLLNFHNKLLFLYRTNLLIFNNSSSSIASHKAGSTLGNIVRSRTRCKKKRRNSGNNRTYKRPKLFTCQQIL</sequence>
<protein>
    <submittedName>
        <fullName evidence="1">Uncharacterized protein</fullName>
    </submittedName>
</protein>
<accession>A0A8S5N3R4</accession>
<organism evidence="1">
    <name type="scientific">Microviridae sp. ctNWS1</name>
    <dbReference type="NCBI Taxonomy" id="2826733"/>
    <lineage>
        <taxon>Viruses</taxon>
        <taxon>Monodnaviria</taxon>
        <taxon>Sangervirae</taxon>
        <taxon>Phixviricota</taxon>
        <taxon>Malgrandaviricetes</taxon>
        <taxon>Petitvirales</taxon>
        <taxon>Microviridae</taxon>
    </lineage>
</organism>
<dbReference type="EMBL" id="BK015056">
    <property type="protein sequence ID" value="DAD89249.1"/>
    <property type="molecule type" value="Genomic_DNA"/>
</dbReference>
<reference evidence="1" key="1">
    <citation type="journal article" date="2021" name="Proc. Natl. Acad. Sci. U.S.A.">
        <title>A Catalog of Tens of Thousands of Viruses from Human Metagenomes Reveals Hidden Associations with Chronic Diseases.</title>
        <authorList>
            <person name="Tisza M.J."/>
            <person name="Buck C.B."/>
        </authorList>
    </citation>
    <scope>NUCLEOTIDE SEQUENCE</scope>
    <source>
        <strain evidence="1">CtNWS1</strain>
    </source>
</reference>
<proteinExistence type="predicted"/>